<dbReference type="InterPro" id="IPR024165">
    <property type="entry name" value="Kan/Strep_kinase"/>
</dbReference>
<gene>
    <name evidence="8" type="ORF">ANI01nite_13590</name>
</gene>
<organism evidence="8 9">
    <name type="scientific">Glutamicibacter nicotianae</name>
    <name type="common">Arthrobacter nicotianae</name>
    <dbReference type="NCBI Taxonomy" id="37929"/>
    <lineage>
        <taxon>Bacteria</taxon>
        <taxon>Bacillati</taxon>
        <taxon>Actinomycetota</taxon>
        <taxon>Actinomycetes</taxon>
        <taxon>Micrococcales</taxon>
        <taxon>Micrococcaceae</taxon>
        <taxon>Glutamicibacter</taxon>
    </lineage>
</organism>
<dbReference type="SUPFAM" id="SSF56112">
    <property type="entry name" value="Protein kinase-like (PK-like)"/>
    <property type="match status" value="1"/>
</dbReference>
<proteinExistence type="inferred from homology"/>
<evidence type="ECO:0000256" key="6">
    <source>
        <dbReference type="ARBA" id="ARBA00023251"/>
    </source>
</evidence>
<feature type="domain" description="Aminoglycoside phosphotransferase" evidence="7">
    <location>
        <begin position="56"/>
        <end position="237"/>
    </location>
</feature>
<evidence type="ECO:0000256" key="4">
    <source>
        <dbReference type="ARBA" id="ARBA00022777"/>
    </source>
</evidence>
<evidence type="ECO:0000256" key="1">
    <source>
        <dbReference type="ARBA" id="ARBA00006219"/>
    </source>
</evidence>
<keyword evidence="2" id="KW-0808">Transferase</keyword>
<dbReference type="InterPro" id="IPR011009">
    <property type="entry name" value="Kinase-like_dom_sf"/>
</dbReference>
<dbReference type="PIRSF" id="PIRSF000706">
    <property type="entry name" value="Kanamycin_kin"/>
    <property type="match status" value="1"/>
</dbReference>
<comment type="caution">
    <text evidence="8">The sequence shown here is derived from an EMBL/GenBank/DDBJ whole genome shotgun (WGS) entry which is preliminary data.</text>
</comment>
<keyword evidence="4" id="KW-0418">Kinase</keyword>
<dbReference type="Proteomes" id="UP000316242">
    <property type="component" value="Unassembled WGS sequence"/>
</dbReference>
<evidence type="ECO:0000313" key="9">
    <source>
        <dbReference type="Proteomes" id="UP000316242"/>
    </source>
</evidence>
<evidence type="ECO:0000313" key="8">
    <source>
        <dbReference type="EMBL" id="GEC12156.1"/>
    </source>
</evidence>
<dbReference type="CDD" id="cd05150">
    <property type="entry name" value="APH"/>
    <property type="match status" value="1"/>
</dbReference>
<dbReference type="EMBL" id="BJNE01000004">
    <property type="protein sequence ID" value="GEC12156.1"/>
    <property type="molecule type" value="Genomic_DNA"/>
</dbReference>
<evidence type="ECO:0000256" key="2">
    <source>
        <dbReference type="ARBA" id="ARBA00022679"/>
    </source>
</evidence>
<comment type="similarity">
    <text evidence="1">Belongs to the aminoglycoside phosphotransferase family.</text>
</comment>
<keyword evidence="9" id="KW-1185">Reference proteome</keyword>
<evidence type="ECO:0000256" key="5">
    <source>
        <dbReference type="ARBA" id="ARBA00022840"/>
    </source>
</evidence>
<dbReference type="InterPro" id="IPR002575">
    <property type="entry name" value="Aminoglycoside_PTrfase"/>
</dbReference>
<keyword evidence="6" id="KW-0046">Antibiotic resistance</keyword>
<sequence length="246" mass="26676">MISGPPSADHPVPPAVRAAAGPAEIEGIWQNALGGVTYRIGSGEQIRFAKWSPGCPPEAEGDLKTEAQRMTWAGKFIRVPEVLSCEEQADGQLLITAALHGHSAASSLGKSDPARSAHAVGHGLRQMHDALPIGACPFDWDLESRIQHLPADQQAEFLDNAPELDLVVCHGDACLPNTIITDDHQFSAHVDLGMLGLADRWADLAIAAWSTEWNYGPGFEQYVYAGYGIEPDERKISFYRRVWDAA</sequence>
<keyword evidence="3" id="KW-0547">Nucleotide-binding</keyword>
<protein>
    <submittedName>
        <fullName evidence="8">Phosphotransferase</fullName>
    </submittedName>
</protein>
<evidence type="ECO:0000259" key="7">
    <source>
        <dbReference type="Pfam" id="PF01636"/>
    </source>
</evidence>
<keyword evidence="5" id="KW-0067">ATP-binding</keyword>
<dbReference type="Gene3D" id="3.90.1200.10">
    <property type="match status" value="1"/>
</dbReference>
<accession>A0ABQ0RK12</accession>
<evidence type="ECO:0000256" key="3">
    <source>
        <dbReference type="ARBA" id="ARBA00022741"/>
    </source>
</evidence>
<name>A0ABQ0RK12_GLUNI</name>
<dbReference type="Pfam" id="PF01636">
    <property type="entry name" value="APH"/>
    <property type="match status" value="1"/>
</dbReference>
<reference evidence="8 9" key="1">
    <citation type="submission" date="2019-06" db="EMBL/GenBank/DDBJ databases">
        <title>Whole genome shotgun sequence of Glutamicibacter nicotianae NBRC 14234.</title>
        <authorList>
            <person name="Hosoyama A."/>
            <person name="Uohara A."/>
            <person name="Ohji S."/>
            <person name="Ichikawa N."/>
        </authorList>
    </citation>
    <scope>NUCLEOTIDE SEQUENCE [LARGE SCALE GENOMIC DNA]</scope>
    <source>
        <strain evidence="8 9">NBRC 14234</strain>
    </source>
</reference>
<dbReference type="Gene3D" id="3.30.200.20">
    <property type="entry name" value="Phosphorylase Kinase, domain 1"/>
    <property type="match status" value="1"/>
</dbReference>